<evidence type="ECO:0000259" key="4">
    <source>
        <dbReference type="PROSITE" id="PS51741"/>
    </source>
</evidence>
<dbReference type="SMART" id="SM00055">
    <property type="entry name" value="FCH"/>
    <property type="match status" value="1"/>
</dbReference>
<evidence type="ECO:0000256" key="1">
    <source>
        <dbReference type="ARBA" id="ARBA00023054"/>
    </source>
</evidence>
<proteinExistence type="predicted"/>
<keyword evidence="5" id="KW-1185">Reference proteome</keyword>
<dbReference type="AlphaFoldDB" id="A0A915DY51"/>
<dbReference type="Gene3D" id="1.20.1270.60">
    <property type="entry name" value="Arfaptin homology (AH) domain/BAR domain"/>
    <property type="match status" value="1"/>
</dbReference>
<evidence type="ECO:0000256" key="3">
    <source>
        <dbReference type="SAM" id="Coils"/>
    </source>
</evidence>
<evidence type="ECO:0000313" key="6">
    <source>
        <dbReference type="WBParaSite" id="jg23955"/>
    </source>
</evidence>
<dbReference type="FunFam" id="1.20.1270.60:FF:000060">
    <property type="entry name" value="Actin polymerization protein Bzz1"/>
    <property type="match status" value="1"/>
</dbReference>
<dbReference type="Pfam" id="PF00611">
    <property type="entry name" value="FCH"/>
    <property type="match status" value="1"/>
</dbReference>
<organism evidence="5 6">
    <name type="scientific">Ditylenchus dipsaci</name>
    <dbReference type="NCBI Taxonomy" id="166011"/>
    <lineage>
        <taxon>Eukaryota</taxon>
        <taxon>Metazoa</taxon>
        <taxon>Ecdysozoa</taxon>
        <taxon>Nematoda</taxon>
        <taxon>Chromadorea</taxon>
        <taxon>Rhabditida</taxon>
        <taxon>Tylenchina</taxon>
        <taxon>Tylenchomorpha</taxon>
        <taxon>Sphaerularioidea</taxon>
        <taxon>Anguinidae</taxon>
        <taxon>Anguininae</taxon>
        <taxon>Ditylenchus</taxon>
    </lineage>
</organism>
<feature type="domain" description="F-BAR" evidence="4">
    <location>
        <begin position="1"/>
        <end position="261"/>
    </location>
</feature>
<protein>
    <submittedName>
        <fullName evidence="6">F-BAR domain-containing protein</fullName>
    </submittedName>
</protein>
<dbReference type="PANTHER" id="PTHR15735:SF12">
    <property type="entry name" value="CDC42-INTERACTING PROTEIN 4, ISOFORM B"/>
    <property type="match status" value="1"/>
</dbReference>
<reference evidence="6" key="1">
    <citation type="submission" date="2022-11" db="UniProtKB">
        <authorList>
            <consortium name="WormBaseParasite"/>
        </authorList>
    </citation>
    <scope>IDENTIFICATION</scope>
</reference>
<dbReference type="InterPro" id="IPR031160">
    <property type="entry name" value="F_BAR_dom"/>
</dbReference>
<dbReference type="PROSITE" id="PS51741">
    <property type="entry name" value="F_BAR"/>
    <property type="match status" value="1"/>
</dbReference>
<dbReference type="PANTHER" id="PTHR15735">
    <property type="entry name" value="FCH AND DOUBLE SH3 DOMAINS PROTEIN"/>
    <property type="match status" value="1"/>
</dbReference>
<dbReference type="InterPro" id="IPR001060">
    <property type="entry name" value="FCH_dom"/>
</dbReference>
<dbReference type="SUPFAM" id="SSF103657">
    <property type="entry name" value="BAR/IMD domain-like"/>
    <property type="match status" value="1"/>
</dbReference>
<accession>A0A915DY51</accession>
<name>A0A915DY51_9BILA</name>
<dbReference type="Proteomes" id="UP000887574">
    <property type="component" value="Unplaced"/>
</dbReference>
<evidence type="ECO:0000313" key="5">
    <source>
        <dbReference type="Proteomes" id="UP000887574"/>
    </source>
</evidence>
<keyword evidence="1 2" id="KW-0175">Coiled coil</keyword>
<feature type="coiled-coil region" evidence="3">
    <location>
        <begin position="114"/>
        <end position="186"/>
    </location>
</feature>
<dbReference type="InterPro" id="IPR027267">
    <property type="entry name" value="AH/BAR_dom_sf"/>
</dbReference>
<sequence length="300" mass="34770">MAMYLMDQTDAVSGHTQKGIEFLERFGQFIKERATIEEEYAQKLRNLVKKSKNKKNDEEECKVYSYMSAFYSILSELDSLAAQHEVVGEKMKKEIVPTILEKSQVLRAGRKKHIQELQALNTSFNEQVENMAKLEKTYGKAFKDAQIAHVKYEKADKNYELSRLDVDRAKNNVHQKNQICEQAKQSYAHGLESANQAQHNYYNQSLPNLLEEMRKLDMSRIETTKSAMLESVNAERSVSSIVQRCYSDMESAISTINPEKDTLVVVEQHRSGYALPADFRFNDLGCPHRWLPNLWWMEQL</sequence>
<dbReference type="WBParaSite" id="jg23955">
    <property type="protein sequence ID" value="jg23955"/>
    <property type="gene ID" value="jg23955"/>
</dbReference>
<evidence type="ECO:0000256" key="2">
    <source>
        <dbReference type="PROSITE-ProRule" id="PRU01077"/>
    </source>
</evidence>